<reference evidence="3 4" key="1">
    <citation type="submission" date="2019-05" db="EMBL/GenBank/DDBJ databases">
        <authorList>
            <consortium name="Pathogen Informatics"/>
        </authorList>
    </citation>
    <scope>NUCLEOTIDE SEQUENCE [LARGE SCALE GENOMIC DNA]</scope>
    <source>
        <strain evidence="3 4">NCTC12971</strain>
    </source>
</reference>
<dbReference type="InterPro" id="IPR018974">
    <property type="entry name" value="Tex-like_N"/>
</dbReference>
<dbReference type="CDD" id="cd05685">
    <property type="entry name" value="S1_Tex"/>
    <property type="match status" value="1"/>
</dbReference>
<dbReference type="InterPro" id="IPR012340">
    <property type="entry name" value="NA-bd_OB-fold"/>
</dbReference>
<dbReference type="Pfam" id="PF17674">
    <property type="entry name" value="HHH_9"/>
    <property type="match status" value="1"/>
</dbReference>
<dbReference type="Gene3D" id="3.30.420.140">
    <property type="entry name" value="YqgF/RNase H-like domain"/>
    <property type="match status" value="1"/>
</dbReference>
<organism evidence="3 4">
    <name type="scientific">Serratia rubidaea</name>
    <name type="common">Serratia marinorubra</name>
    <dbReference type="NCBI Taxonomy" id="61652"/>
    <lineage>
        <taxon>Bacteria</taxon>
        <taxon>Pseudomonadati</taxon>
        <taxon>Pseudomonadota</taxon>
        <taxon>Gammaproteobacteria</taxon>
        <taxon>Enterobacterales</taxon>
        <taxon>Yersiniaceae</taxon>
        <taxon>Serratia</taxon>
    </lineage>
</organism>
<dbReference type="InterPro" id="IPR055179">
    <property type="entry name" value="Tex-like_central_region"/>
</dbReference>
<dbReference type="Pfam" id="PF12836">
    <property type="entry name" value="HHH_3"/>
    <property type="match status" value="1"/>
</dbReference>
<dbReference type="InterPro" id="IPR032639">
    <property type="entry name" value="Tex_YqgF"/>
</dbReference>
<dbReference type="Pfam" id="PF00575">
    <property type="entry name" value="S1"/>
    <property type="match status" value="1"/>
</dbReference>
<dbReference type="FunFam" id="2.40.50.140:FF:000051">
    <property type="entry name" value="RNA-binding transcriptional accessory protein"/>
    <property type="match status" value="1"/>
</dbReference>
<dbReference type="InterPro" id="IPR037027">
    <property type="entry name" value="YqgF/RNaseH-like_dom_sf"/>
</dbReference>
<dbReference type="FunFam" id="3.30.420.140:FF:000001">
    <property type="entry name" value="RNA-binding transcriptional accessory protein"/>
    <property type="match status" value="1"/>
</dbReference>
<dbReference type="FunFam" id="1.10.10.650:FF:000001">
    <property type="entry name" value="S1 RNA-binding domain 1"/>
    <property type="match status" value="1"/>
</dbReference>
<dbReference type="Pfam" id="PF16921">
    <property type="entry name" value="Tex_YqgF"/>
    <property type="match status" value="1"/>
</dbReference>
<dbReference type="InterPro" id="IPR050437">
    <property type="entry name" value="Ribos_protein_bS1-like"/>
</dbReference>
<dbReference type="Gene3D" id="1.10.3500.10">
    <property type="entry name" value="Tex N-terminal region-like"/>
    <property type="match status" value="1"/>
</dbReference>
<dbReference type="SUPFAM" id="SSF158832">
    <property type="entry name" value="Tex N-terminal region-like"/>
    <property type="match status" value="1"/>
</dbReference>
<dbReference type="GO" id="GO:0005840">
    <property type="term" value="C:ribosome"/>
    <property type="evidence" value="ECO:0007669"/>
    <property type="project" value="UniProtKB-KW"/>
</dbReference>
<dbReference type="InterPro" id="IPR006641">
    <property type="entry name" value="YqgF/RNaseH-like_dom"/>
</dbReference>
<evidence type="ECO:0000313" key="3">
    <source>
        <dbReference type="EMBL" id="VTP68231.1"/>
    </source>
</evidence>
<sequence length="791" mass="87230">MNEPLSRIIATELQARPEQVDSAIRLLDEGNTVPFIARYRKEVTGGLDDTQLRQLETRLGYLRELEDRRQTILKSIEEQGKLSDELAGAINATLSKTELEDLYLPYKPKRRTRGQIAIEAGLEPLADTLWQDPQQQPERLAESFVDADKGVADVKAALDGARYILMERFAEDAALLAKVRNYLWKNAHLVAKVVEGKEEEGAKFRDYFDHHEPIAQVPSHRALAMFRGRNEGILQLSLNADPQFDEAPRESQAEQIIISHLDLRLNNAPADAWRKAVVNWTWRIKVLLHLETELMGTVRERAEDEAINVFARNLHDLLMAAPAGMRATMGLDPGLRTGVKVAVVDATGKLVATDTVYPHTGQAAKAAAAVAALCTKHNVELVAIGNGTASRETERFFAELQKQFPAVKAQKVIVSEAGASVYSASELAALEFPNLDVSLRGAVSIARRLQDPLAELVKIEPKSIGVGQYQHDVSQSQLAKKLDSVVEDCVNAVGVDLNTASVPLLTRVAGLTRIMAQNIVNWRDENGRFNNRAQLLKVSRLGPKAFEQCAGFLRINHGDNPLDASTVHPETYPVVERILAATQQALQDLMGNPSAVRGLKASDFTDEQFGVPTVTDILKELEKPGRDPRPEFKTATFADGVETLNDLQPGMILEGSVTNVTNFGAFVDIGVHQDGLVHISSLADKFVEDPHTVVKAGDIVKVKVMEVDLQRKRIALSMRLDEQPGEGSPRRGGSAPARDRDNASRQQAQRPKARNNARPATAPWAMRWRRPSAKNANRRKLSGGAARLRLF</sequence>
<dbReference type="InterPro" id="IPR010994">
    <property type="entry name" value="RuvA_2-like"/>
</dbReference>
<dbReference type="Proteomes" id="UP000307968">
    <property type="component" value="Chromosome"/>
</dbReference>
<dbReference type="Gene3D" id="1.10.10.650">
    <property type="entry name" value="RuvA domain 2-like"/>
    <property type="match status" value="1"/>
</dbReference>
<name>A0A4U9HX67_SERRU</name>
<dbReference type="GO" id="GO:0006412">
    <property type="term" value="P:translation"/>
    <property type="evidence" value="ECO:0007669"/>
    <property type="project" value="TreeGrafter"/>
</dbReference>
<protein>
    <submittedName>
        <fullName evidence="3">30S ribosomal protein S1</fullName>
    </submittedName>
</protein>
<dbReference type="InterPro" id="IPR044146">
    <property type="entry name" value="S1_Tex"/>
</dbReference>
<gene>
    <name evidence="3" type="primary">yhgF</name>
    <name evidence="3" type="ORF">NCTC12971_05517</name>
</gene>
<dbReference type="InterPro" id="IPR023319">
    <property type="entry name" value="Tex-like_HTH_dom_sf"/>
</dbReference>
<dbReference type="GO" id="GO:0005829">
    <property type="term" value="C:cytosol"/>
    <property type="evidence" value="ECO:0007669"/>
    <property type="project" value="TreeGrafter"/>
</dbReference>
<dbReference type="InterPro" id="IPR012337">
    <property type="entry name" value="RNaseH-like_sf"/>
</dbReference>
<dbReference type="Pfam" id="PF09371">
    <property type="entry name" value="Tex_N"/>
    <property type="match status" value="1"/>
</dbReference>
<dbReference type="PANTHER" id="PTHR10724">
    <property type="entry name" value="30S RIBOSOMAL PROTEIN S1"/>
    <property type="match status" value="1"/>
</dbReference>
<dbReference type="EMBL" id="LR590463">
    <property type="protein sequence ID" value="VTP68231.1"/>
    <property type="molecule type" value="Genomic_DNA"/>
</dbReference>
<dbReference type="SUPFAM" id="SSF47781">
    <property type="entry name" value="RuvA domain 2-like"/>
    <property type="match status" value="2"/>
</dbReference>
<dbReference type="SMART" id="SM00316">
    <property type="entry name" value="S1"/>
    <property type="match status" value="1"/>
</dbReference>
<evidence type="ECO:0000259" key="2">
    <source>
        <dbReference type="PROSITE" id="PS50126"/>
    </source>
</evidence>
<feature type="domain" description="S1 motif" evidence="2">
    <location>
        <begin position="650"/>
        <end position="719"/>
    </location>
</feature>
<evidence type="ECO:0000313" key="4">
    <source>
        <dbReference type="Proteomes" id="UP000307968"/>
    </source>
</evidence>
<dbReference type="GO" id="GO:0006139">
    <property type="term" value="P:nucleobase-containing compound metabolic process"/>
    <property type="evidence" value="ECO:0007669"/>
    <property type="project" value="InterPro"/>
</dbReference>
<dbReference type="GO" id="GO:0003729">
    <property type="term" value="F:mRNA binding"/>
    <property type="evidence" value="ECO:0007669"/>
    <property type="project" value="TreeGrafter"/>
</dbReference>
<accession>A0A4U9HX67</accession>
<dbReference type="AlphaFoldDB" id="A0A4U9HX67"/>
<dbReference type="GO" id="GO:0003735">
    <property type="term" value="F:structural constituent of ribosome"/>
    <property type="evidence" value="ECO:0007669"/>
    <property type="project" value="TreeGrafter"/>
</dbReference>
<dbReference type="PROSITE" id="PS50126">
    <property type="entry name" value="S1"/>
    <property type="match status" value="1"/>
</dbReference>
<evidence type="ECO:0000256" key="1">
    <source>
        <dbReference type="SAM" id="MobiDB-lite"/>
    </source>
</evidence>
<feature type="compositionally biased region" description="Basic residues" evidence="1">
    <location>
        <begin position="767"/>
        <end position="781"/>
    </location>
</feature>
<dbReference type="Gene3D" id="2.40.50.140">
    <property type="entry name" value="Nucleic acid-binding proteins"/>
    <property type="match status" value="1"/>
</dbReference>
<dbReference type="SUPFAM" id="SSF53098">
    <property type="entry name" value="Ribonuclease H-like"/>
    <property type="match status" value="1"/>
</dbReference>
<dbReference type="Gene3D" id="1.10.150.310">
    <property type="entry name" value="Tex RuvX-like domain-like"/>
    <property type="match status" value="1"/>
</dbReference>
<feature type="region of interest" description="Disordered" evidence="1">
    <location>
        <begin position="718"/>
        <end position="785"/>
    </location>
</feature>
<dbReference type="SUPFAM" id="SSF50249">
    <property type="entry name" value="Nucleic acid-binding proteins"/>
    <property type="match status" value="1"/>
</dbReference>
<dbReference type="PANTHER" id="PTHR10724:SF10">
    <property type="entry name" value="S1 RNA-BINDING DOMAIN-CONTAINING PROTEIN 1"/>
    <property type="match status" value="1"/>
</dbReference>
<dbReference type="InterPro" id="IPR003029">
    <property type="entry name" value="S1_domain"/>
</dbReference>
<dbReference type="Pfam" id="PF22706">
    <property type="entry name" value="Tex_central_region"/>
    <property type="match status" value="1"/>
</dbReference>
<dbReference type="FunFam" id="1.10.150.310:FF:000001">
    <property type="entry name" value="RNA-binding transcriptional accessory protein"/>
    <property type="match status" value="1"/>
</dbReference>
<keyword evidence="3" id="KW-0689">Ribosomal protein</keyword>
<dbReference type="InterPro" id="IPR041692">
    <property type="entry name" value="HHH_9"/>
</dbReference>
<proteinExistence type="predicted"/>
<dbReference type="InterPro" id="IPR023323">
    <property type="entry name" value="Tex-like_dom_sf"/>
</dbReference>
<keyword evidence="3" id="KW-0687">Ribonucleoprotein</keyword>
<dbReference type="SMART" id="SM00732">
    <property type="entry name" value="YqgFc"/>
    <property type="match status" value="1"/>
</dbReference>